<dbReference type="InterPro" id="IPR013083">
    <property type="entry name" value="Znf_RING/FYVE/PHD"/>
</dbReference>
<comment type="pathway">
    <text evidence="2">Protein modification; protein ubiquitination.</text>
</comment>
<dbReference type="InterPro" id="IPR058981">
    <property type="entry name" value="MGRN1/RNF157-like_N"/>
</dbReference>
<dbReference type="PROSITE" id="PS50089">
    <property type="entry name" value="ZF_RING_2"/>
    <property type="match status" value="1"/>
</dbReference>
<evidence type="ECO:0000313" key="16">
    <source>
        <dbReference type="Proteomes" id="UP000188268"/>
    </source>
</evidence>
<dbReference type="OMA" id="PPYVDHE"/>
<dbReference type="EMBL" id="AWWV01013241">
    <property type="protein sequence ID" value="OMO62465.1"/>
    <property type="molecule type" value="Genomic_DNA"/>
</dbReference>
<evidence type="ECO:0000256" key="12">
    <source>
        <dbReference type="PROSITE-ProRule" id="PRU00175"/>
    </source>
</evidence>
<dbReference type="SMART" id="SM00184">
    <property type="entry name" value="RING"/>
    <property type="match status" value="1"/>
</dbReference>
<keyword evidence="9" id="KW-0862">Zinc</keyword>
<evidence type="ECO:0000256" key="9">
    <source>
        <dbReference type="ARBA" id="ARBA00022833"/>
    </source>
</evidence>
<evidence type="ECO:0000256" key="13">
    <source>
        <dbReference type="SAM" id="MobiDB-lite"/>
    </source>
</evidence>
<evidence type="ECO:0000256" key="8">
    <source>
        <dbReference type="ARBA" id="ARBA00022786"/>
    </source>
</evidence>
<evidence type="ECO:0000256" key="3">
    <source>
        <dbReference type="ARBA" id="ARBA00012483"/>
    </source>
</evidence>
<gene>
    <name evidence="15" type="ORF">CCACVL1_22814</name>
</gene>
<dbReference type="GO" id="GO:0008270">
    <property type="term" value="F:zinc ion binding"/>
    <property type="evidence" value="ECO:0007669"/>
    <property type="project" value="UniProtKB-KW"/>
</dbReference>
<proteinExistence type="inferred from homology"/>
<organism evidence="15 16">
    <name type="scientific">Corchorus capsularis</name>
    <name type="common">Jute</name>
    <dbReference type="NCBI Taxonomy" id="210143"/>
    <lineage>
        <taxon>Eukaryota</taxon>
        <taxon>Viridiplantae</taxon>
        <taxon>Streptophyta</taxon>
        <taxon>Embryophyta</taxon>
        <taxon>Tracheophyta</taxon>
        <taxon>Spermatophyta</taxon>
        <taxon>Magnoliopsida</taxon>
        <taxon>eudicotyledons</taxon>
        <taxon>Gunneridae</taxon>
        <taxon>Pentapetalae</taxon>
        <taxon>rosids</taxon>
        <taxon>malvids</taxon>
        <taxon>Malvales</taxon>
        <taxon>Malvaceae</taxon>
        <taxon>Grewioideae</taxon>
        <taxon>Apeibeae</taxon>
        <taxon>Corchorus</taxon>
    </lineage>
</organism>
<feature type="compositionally biased region" description="Basic residues" evidence="13">
    <location>
        <begin position="8"/>
        <end position="20"/>
    </location>
</feature>
<dbReference type="GO" id="GO:0016567">
    <property type="term" value="P:protein ubiquitination"/>
    <property type="evidence" value="ECO:0007669"/>
    <property type="project" value="TreeGrafter"/>
</dbReference>
<sequence>MGHDLSKLVRRHHRHHRHHGNQTQTQNSSNFHLRSTTETDINHNSTTNNTNFNATSSSYSSSPSSSGSPNQTHESSHSFTPNAAAHPYQHHPPRSASSSLTPLPYLPLTPPPYVDHKSAKKIKNDVNIHKDSIRLFHDDNNSDFQLISFTFDALVDGSITILYFAMEGPNCTFKPLYPEIYMPRTFPFQKGLAQKFCQPLGTGIDLNFFELGFLSRHSKKEDIFPLVICAEAGLPSFSASQVLDQIQPPPAIMSSHAQITQAVLKKNNEGHFQVQVIKQILWIEGIRYELREIYGIETSYEEGLNDSDQSGKECVICMTEPKDTAALPCRHMCMCSGCAKELRLRSKKCPVCRQWIRELIEIKIQNQPEVNSSEEYQ</sequence>
<evidence type="ECO:0000256" key="5">
    <source>
        <dbReference type="ARBA" id="ARBA00022707"/>
    </source>
</evidence>
<dbReference type="PANTHER" id="PTHR22996:SF27">
    <property type="entry name" value="RING-TYPE E3 UBIQUITIN TRANSFERASE"/>
    <property type="match status" value="1"/>
</dbReference>
<comment type="catalytic activity">
    <reaction evidence="1">
        <text>S-ubiquitinyl-[E2 ubiquitin-conjugating enzyme]-L-cysteine + [acceptor protein]-L-lysine = [E2 ubiquitin-conjugating enzyme]-L-cysteine + N(6)-ubiquitinyl-[acceptor protein]-L-lysine.</text>
        <dbReference type="EC" id="2.3.2.27"/>
    </reaction>
</comment>
<keyword evidence="5" id="KW-0519">Myristate</keyword>
<dbReference type="InterPro" id="IPR001841">
    <property type="entry name" value="Znf_RING"/>
</dbReference>
<dbReference type="Pfam" id="PF13920">
    <property type="entry name" value="zf-C3HC4_3"/>
    <property type="match status" value="1"/>
</dbReference>
<dbReference type="InterPro" id="IPR045195">
    <property type="entry name" value="LOG2-like_mRING_C3HC5"/>
</dbReference>
<dbReference type="EC" id="2.3.2.27" evidence="3"/>
<feature type="compositionally biased region" description="Low complexity" evidence="13">
    <location>
        <begin position="42"/>
        <end position="72"/>
    </location>
</feature>
<comment type="similarity">
    <text evidence="11">Belongs to the RING-type zinc finger family. LOG2 subfamily.</text>
</comment>
<dbReference type="Gene3D" id="3.30.40.10">
    <property type="entry name" value="Zinc/RING finger domain, C3HC4 (zinc finger)"/>
    <property type="match status" value="1"/>
</dbReference>
<keyword evidence="8" id="KW-0833">Ubl conjugation pathway</keyword>
<dbReference type="CDD" id="cd16789">
    <property type="entry name" value="mRING-HC-C3HC5_MGRN1-like"/>
    <property type="match status" value="1"/>
</dbReference>
<evidence type="ECO:0000313" key="15">
    <source>
        <dbReference type="EMBL" id="OMO62465.1"/>
    </source>
</evidence>
<evidence type="ECO:0000256" key="2">
    <source>
        <dbReference type="ARBA" id="ARBA00004906"/>
    </source>
</evidence>
<dbReference type="PANTHER" id="PTHR22996">
    <property type="entry name" value="MAHOGUNIN"/>
    <property type="match status" value="1"/>
</dbReference>
<evidence type="ECO:0000259" key="14">
    <source>
        <dbReference type="PROSITE" id="PS50089"/>
    </source>
</evidence>
<feature type="compositionally biased region" description="Polar residues" evidence="13">
    <location>
        <begin position="21"/>
        <end position="34"/>
    </location>
</feature>
<dbReference type="SUPFAM" id="SSF57850">
    <property type="entry name" value="RING/U-box"/>
    <property type="match status" value="1"/>
</dbReference>
<dbReference type="Proteomes" id="UP000188268">
    <property type="component" value="Unassembled WGS sequence"/>
</dbReference>
<keyword evidence="10" id="KW-0449">Lipoprotein</keyword>
<evidence type="ECO:0000256" key="6">
    <source>
        <dbReference type="ARBA" id="ARBA00022723"/>
    </source>
</evidence>
<dbReference type="STRING" id="210143.A0A1R3GWG1"/>
<evidence type="ECO:0000256" key="11">
    <source>
        <dbReference type="ARBA" id="ARBA00025721"/>
    </source>
</evidence>
<protein>
    <recommendedName>
        <fullName evidence="3">RING-type E3 ubiquitin transferase</fullName>
        <ecNumber evidence="3">2.3.2.27</ecNumber>
    </recommendedName>
</protein>
<dbReference type="Gramene" id="OMO62465">
    <property type="protein sequence ID" value="OMO62465"/>
    <property type="gene ID" value="CCACVL1_22814"/>
</dbReference>
<keyword evidence="4" id="KW-0808">Transferase</keyword>
<keyword evidence="16" id="KW-1185">Reference proteome</keyword>
<feature type="region of interest" description="Disordered" evidence="13">
    <location>
        <begin position="1"/>
        <end position="103"/>
    </location>
</feature>
<name>A0A1R3GWG1_COCAP</name>
<dbReference type="InterPro" id="IPR045194">
    <property type="entry name" value="MGRN1/RNF157-like"/>
</dbReference>
<reference evidence="15 16" key="1">
    <citation type="submission" date="2013-09" db="EMBL/GenBank/DDBJ databases">
        <title>Corchorus capsularis genome sequencing.</title>
        <authorList>
            <person name="Alam M."/>
            <person name="Haque M.S."/>
            <person name="Islam M.S."/>
            <person name="Emdad E.M."/>
            <person name="Islam M.M."/>
            <person name="Ahmed B."/>
            <person name="Halim A."/>
            <person name="Hossen Q.M.M."/>
            <person name="Hossain M.Z."/>
            <person name="Ahmed R."/>
            <person name="Khan M.M."/>
            <person name="Islam R."/>
            <person name="Rashid M.M."/>
            <person name="Khan S.A."/>
            <person name="Rahman M.S."/>
            <person name="Alam M."/>
        </authorList>
    </citation>
    <scope>NUCLEOTIDE SEQUENCE [LARGE SCALE GENOMIC DNA]</scope>
    <source>
        <strain evidence="16">cv. CVL-1</strain>
        <tissue evidence="15">Whole seedling</tissue>
    </source>
</reference>
<feature type="domain" description="RING-type" evidence="14">
    <location>
        <begin position="314"/>
        <end position="353"/>
    </location>
</feature>
<comment type="caution">
    <text evidence="15">The sequence shown here is derived from an EMBL/GenBank/DDBJ whole genome shotgun (WGS) entry which is preliminary data.</text>
</comment>
<dbReference type="OrthoDB" id="1711136at2759"/>
<dbReference type="Pfam" id="PF26192">
    <property type="entry name" value="RNF157-like_N"/>
    <property type="match status" value="1"/>
</dbReference>
<dbReference type="GO" id="GO:0061630">
    <property type="term" value="F:ubiquitin protein ligase activity"/>
    <property type="evidence" value="ECO:0007669"/>
    <property type="project" value="UniProtKB-EC"/>
</dbReference>
<keyword evidence="6" id="KW-0479">Metal-binding</keyword>
<evidence type="ECO:0000256" key="4">
    <source>
        <dbReference type="ARBA" id="ARBA00022679"/>
    </source>
</evidence>
<dbReference type="AlphaFoldDB" id="A0A1R3GWG1"/>
<evidence type="ECO:0000256" key="7">
    <source>
        <dbReference type="ARBA" id="ARBA00022771"/>
    </source>
</evidence>
<accession>A0A1R3GWG1</accession>
<evidence type="ECO:0000256" key="1">
    <source>
        <dbReference type="ARBA" id="ARBA00000900"/>
    </source>
</evidence>
<evidence type="ECO:0000256" key="10">
    <source>
        <dbReference type="ARBA" id="ARBA00023288"/>
    </source>
</evidence>
<dbReference type="FunFam" id="3.30.40.10:FF:000115">
    <property type="entry name" value="probable E3 ubiquitin-protein ligase LOG2"/>
    <property type="match status" value="1"/>
</dbReference>
<keyword evidence="7 12" id="KW-0863">Zinc-finger</keyword>